<keyword evidence="2" id="KW-1185">Reference proteome</keyword>
<dbReference type="EC" id="3.6.1.41" evidence="1"/>
<keyword evidence="1" id="KW-0378">Hydrolase</keyword>
<dbReference type="EMBL" id="CP068393">
    <property type="protein sequence ID" value="QUC68113.1"/>
    <property type="molecule type" value="Genomic_DNA"/>
</dbReference>
<evidence type="ECO:0000313" key="2">
    <source>
        <dbReference type="Proteomes" id="UP000682782"/>
    </source>
</evidence>
<sequence length="396" mass="43917">MAKKERIGILGGSFDPVHRGHIAAALSVLDAAYVDRLLMVPCGNPGHKSCIAPAEDRWKMLVAACSKDKRLVPSRLELDRSGTTYAADTLKAVRKEYPDADLFCIIGSDTQMTLYHWVNIEEVFRLCSFLVLPREKDVKASCREEIDRLKAMGGRVRLLPFSPVAVSSSGIRSAFSSGMVSEDLNPAVQEYCHCKGLYGCPGRLDKIDFWMDNLFSALKPKRFAHSLSVARTSARLAAMYGENPLKAEQAGLLHDCAKCLPLKDMQRIAKENHLTDDPGVLSSDALLHSLAGACLAEQLYGMTDPEVLEAIRFHNTGYPGMSRLAMCVCLADFMEPLRDPFPLLDEVRALSESSLEKALLRSLEGTVDHVLSRGWYLYPRTVDTISWLRTLPVVRD</sequence>
<gene>
    <name evidence="1" type="primary">yqeK</name>
    <name evidence="1" type="ORF">JYE49_05320</name>
</gene>
<reference evidence="1" key="1">
    <citation type="submission" date="2021-01" db="EMBL/GenBank/DDBJ databases">
        <title>Complete genome sequence of Clostridiales bacterium R-7.</title>
        <authorList>
            <person name="Mahoney-Kurpe S.C."/>
            <person name="Palevich N."/>
            <person name="Koike S."/>
            <person name="Moon C.D."/>
            <person name="Attwood G.T."/>
        </authorList>
    </citation>
    <scope>NUCLEOTIDE SEQUENCE</scope>
    <source>
        <strain evidence="1">R-7</strain>
    </source>
</reference>
<organism evidence="1 2">
    <name type="scientific">Aristaeella hokkaidonensis</name>
    <dbReference type="NCBI Taxonomy" id="3046382"/>
    <lineage>
        <taxon>Bacteria</taxon>
        <taxon>Bacillati</taxon>
        <taxon>Bacillota</taxon>
        <taxon>Clostridia</taxon>
        <taxon>Eubacteriales</taxon>
        <taxon>Aristaeellaceae</taxon>
        <taxon>Aristaeella</taxon>
    </lineage>
</organism>
<dbReference type="Proteomes" id="UP000682782">
    <property type="component" value="Chromosome"/>
</dbReference>
<accession>A0AC61N022</accession>
<name>A0AC61N022_9FIRM</name>
<proteinExistence type="predicted"/>
<protein>
    <submittedName>
        <fullName evidence="1">Bis(5'-nucleosyl)-tetraphosphatase (Symmetrical) YqeK</fullName>
        <ecNumber evidence="1">3.6.1.41</ecNumber>
    </submittedName>
</protein>
<evidence type="ECO:0000313" key="1">
    <source>
        <dbReference type="EMBL" id="QUC68113.1"/>
    </source>
</evidence>